<sequence length="51" mass="6331">MGNNDPFVSAYLNHGKNKFGCKEKHWRHIYNRVGYFDDMFFWRIIKAEHRR</sequence>
<name>A0A160VE65_9ZZZZ</name>
<organism evidence="1">
    <name type="scientific">hydrothermal vent metagenome</name>
    <dbReference type="NCBI Taxonomy" id="652676"/>
    <lineage>
        <taxon>unclassified sequences</taxon>
        <taxon>metagenomes</taxon>
        <taxon>ecological metagenomes</taxon>
    </lineage>
</organism>
<evidence type="ECO:0000313" key="1">
    <source>
        <dbReference type="EMBL" id="CUV08820.1"/>
    </source>
</evidence>
<dbReference type="EMBL" id="FAXC01000129">
    <property type="protein sequence ID" value="CUV08820.1"/>
    <property type="molecule type" value="Genomic_DNA"/>
</dbReference>
<proteinExistence type="predicted"/>
<protein>
    <submittedName>
        <fullName evidence="1">Uncharacterized protein</fullName>
    </submittedName>
</protein>
<reference evidence="1" key="1">
    <citation type="submission" date="2015-10" db="EMBL/GenBank/DDBJ databases">
        <authorList>
            <person name="Gilbert D.G."/>
        </authorList>
    </citation>
    <scope>NUCLEOTIDE SEQUENCE</scope>
</reference>
<accession>A0A160VE65</accession>
<dbReference type="AlphaFoldDB" id="A0A160VE65"/>
<gene>
    <name evidence="1" type="ORF">MGWOODY_Mmi1052</name>
</gene>